<accession>A0AAW0MH90</accession>
<dbReference type="AlphaFoldDB" id="A0AAW0MH90"/>
<gene>
    <name evidence="14" type="ORF">WMY93_031886</name>
</gene>
<dbReference type="GO" id="GO:0007200">
    <property type="term" value="P:phospholipase C-activating G protein-coupled receptor signaling pathway"/>
    <property type="evidence" value="ECO:0007669"/>
    <property type="project" value="TreeGrafter"/>
</dbReference>
<dbReference type="SUPFAM" id="SSF81321">
    <property type="entry name" value="Family A G protein-coupled receptor-like"/>
    <property type="match status" value="1"/>
</dbReference>
<keyword evidence="9" id="KW-0325">Glycoprotein</keyword>
<keyword evidence="10" id="KW-0807">Transducer</keyword>
<dbReference type="Pfam" id="PF00001">
    <property type="entry name" value="7tm_1"/>
    <property type="match status" value="1"/>
</dbReference>
<evidence type="ECO:0000256" key="4">
    <source>
        <dbReference type="ARBA" id="ARBA00022989"/>
    </source>
</evidence>
<dbReference type="GO" id="GO:0015057">
    <property type="term" value="F:thrombin-activated receptor activity"/>
    <property type="evidence" value="ECO:0007669"/>
    <property type="project" value="InterPro"/>
</dbReference>
<dbReference type="Proteomes" id="UP001460270">
    <property type="component" value="Unassembled WGS sequence"/>
</dbReference>
<evidence type="ECO:0000313" key="15">
    <source>
        <dbReference type="Proteomes" id="UP001460270"/>
    </source>
</evidence>
<dbReference type="PANTHER" id="PTHR24232">
    <property type="entry name" value="G-PROTEIN COUPLED RECEPTOR"/>
    <property type="match status" value="1"/>
</dbReference>
<evidence type="ECO:0000256" key="11">
    <source>
        <dbReference type="PIRSR" id="PIRSR603912-52"/>
    </source>
</evidence>
<feature type="disulfide bond" evidence="11">
    <location>
        <begin position="134"/>
        <end position="212"/>
    </location>
</feature>
<comment type="caution">
    <text evidence="14">The sequence shown here is derived from an EMBL/GenBank/DDBJ whole genome shotgun (WGS) entry which is preliminary data.</text>
</comment>
<dbReference type="InterPro" id="IPR003912">
    <property type="entry name" value="Protea_act_rcpt"/>
</dbReference>
<evidence type="ECO:0000256" key="6">
    <source>
        <dbReference type="ARBA" id="ARBA00023136"/>
    </source>
</evidence>
<comment type="subcellular location">
    <subcellularLocation>
        <location evidence="1">Cell membrane</location>
        <topology evidence="1">Multi-pass membrane protein</topology>
    </subcellularLocation>
</comment>
<feature type="domain" description="G-protein coupled receptors family 1 profile" evidence="13">
    <location>
        <begin position="78"/>
        <end position="329"/>
    </location>
</feature>
<feature type="transmembrane region" description="Helical" evidence="12">
    <location>
        <begin position="308"/>
        <end position="332"/>
    </location>
</feature>
<dbReference type="FunFam" id="1.20.1070.10:FF:000040">
    <property type="entry name" value="Coagulation factor 2 (thrombin) receptor"/>
    <property type="match status" value="1"/>
</dbReference>
<dbReference type="PRINTS" id="PR01428">
    <property type="entry name" value="PROTEASEAR"/>
</dbReference>
<evidence type="ECO:0000256" key="8">
    <source>
        <dbReference type="ARBA" id="ARBA00023170"/>
    </source>
</evidence>
<keyword evidence="4 12" id="KW-1133">Transmembrane helix</keyword>
<dbReference type="PANTHER" id="PTHR24232:SF21">
    <property type="entry name" value="PROTEINASE-ACTIVATED RECEPTOR 2"/>
    <property type="match status" value="1"/>
</dbReference>
<organism evidence="14 15">
    <name type="scientific">Mugilogobius chulae</name>
    <name type="common">yellowstripe goby</name>
    <dbReference type="NCBI Taxonomy" id="88201"/>
    <lineage>
        <taxon>Eukaryota</taxon>
        <taxon>Metazoa</taxon>
        <taxon>Chordata</taxon>
        <taxon>Craniata</taxon>
        <taxon>Vertebrata</taxon>
        <taxon>Euteleostomi</taxon>
        <taxon>Actinopterygii</taxon>
        <taxon>Neopterygii</taxon>
        <taxon>Teleostei</taxon>
        <taxon>Neoteleostei</taxon>
        <taxon>Acanthomorphata</taxon>
        <taxon>Gobiaria</taxon>
        <taxon>Gobiiformes</taxon>
        <taxon>Gobioidei</taxon>
        <taxon>Gobiidae</taxon>
        <taxon>Gobionellinae</taxon>
        <taxon>Mugilogobius</taxon>
    </lineage>
</organism>
<feature type="transmembrane region" description="Helical" evidence="12">
    <location>
        <begin position="175"/>
        <end position="197"/>
    </location>
</feature>
<dbReference type="PROSITE" id="PS50262">
    <property type="entry name" value="G_PROTEIN_RECEP_F1_2"/>
    <property type="match status" value="1"/>
</dbReference>
<keyword evidence="8" id="KW-0675">Receptor</keyword>
<keyword evidence="3 12" id="KW-0812">Transmembrane</keyword>
<keyword evidence="5" id="KW-0297">G-protein coupled receptor</keyword>
<reference evidence="15" key="1">
    <citation type="submission" date="2024-04" db="EMBL/GenBank/DDBJ databases">
        <title>Salinicola lusitanus LLJ914,a marine bacterium isolated from the Okinawa Trough.</title>
        <authorList>
            <person name="Li J."/>
        </authorList>
    </citation>
    <scope>NUCLEOTIDE SEQUENCE [LARGE SCALE GENOMIC DNA]</scope>
</reference>
<evidence type="ECO:0000256" key="9">
    <source>
        <dbReference type="ARBA" id="ARBA00023180"/>
    </source>
</evidence>
<keyword evidence="15" id="KW-1185">Reference proteome</keyword>
<dbReference type="InterPro" id="IPR017452">
    <property type="entry name" value="GPCR_Rhodpsn_7TM"/>
</dbReference>
<dbReference type="PRINTS" id="PR00237">
    <property type="entry name" value="GPCRRHODOPSN"/>
</dbReference>
<evidence type="ECO:0000313" key="14">
    <source>
        <dbReference type="EMBL" id="KAK7877399.1"/>
    </source>
</evidence>
<protein>
    <recommendedName>
        <fullName evidence="13">G-protein coupled receptors family 1 profile domain-containing protein</fullName>
    </recommendedName>
</protein>
<proteinExistence type="predicted"/>
<dbReference type="Gene3D" id="1.20.1070.10">
    <property type="entry name" value="Rhodopsin 7-helix transmembrane proteins"/>
    <property type="match status" value="1"/>
</dbReference>
<dbReference type="GO" id="GO:0005886">
    <property type="term" value="C:plasma membrane"/>
    <property type="evidence" value="ECO:0007669"/>
    <property type="project" value="UniProtKB-SubCell"/>
</dbReference>
<feature type="transmembrane region" description="Helical" evidence="12">
    <location>
        <begin position="227"/>
        <end position="249"/>
    </location>
</feature>
<dbReference type="GO" id="GO:0007596">
    <property type="term" value="P:blood coagulation"/>
    <property type="evidence" value="ECO:0007669"/>
    <property type="project" value="InterPro"/>
</dbReference>
<dbReference type="PRINTS" id="PR01152">
    <property type="entry name" value="PROTEASEAR2"/>
</dbReference>
<evidence type="ECO:0000256" key="12">
    <source>
        <dbReference type="SAM" id="Phobius"/>
    </source>
</evidence>
<name>A0AAW0MH90_9GOBI</name>
<feature type="transmembrane region" description="Helical" evidence="12">
    <location>
        <begin position="97"/>
        <end position="116"/>
    </location>
</feature>
<keyword evidence="2" id="KW-1003">Cell membrane</keyword>
<evidence type="ECO:0000256" key="2">
    <source>
        <dbReference type="ARBA" id="ARBA00022475"/>
    </source>
</evidence>
<keyword evidence="6 12" id="KW-0472">Membrane</keyword>
<evidence type="ECO:0000256" key="3">
    <source>
        <dbReference type="ARBA" id="ARBA00022692"/>
    </source>
</evidence>
<sequence>MPFSCCFALPRLPRPGPPHLLIPSTSLSNQLGHKKATPTASGKGNGISLEAKQTLSSHLTTVFLPIVYIIVFVVGLPANALAVWVFLFRVKKKHPSLIYMANLALADLMFVIWVPLKIAYHFNNNDWIYGEELCKVLVGFFYANMYCSILFITCFSVQRYRAVVDPLSQLHENKYVAIALSVAIWVAVWVTTAPLYLYKQTNHVPSLGIVTCHDVILQDDVKTAAGYFLTVSILGFLVPSIVCSVSYVLMLRSLRTNASHPNMGKKRRKAVVLIITVLVLFIVCFAPSNIMLIVHYSLLLSGATNNLYHVYVTSLCLASLNSCIDPFVYYYISEDFRNHIKNTFLCRSQRLVDSRKVSSGALKYSKSIISDSAHTQSSEC</sequence>
<evidence type="ECO:0000256" key="7">
    <source>
        <dbReference type="ARBA" id="ARBA00023157"/>
    </source>
</evidence>
<feature type="transmembrane region" description="Helical" evidence="12">
    <location>
        <begin position="62"/>
        <end position="85"/>
    </location>
</feature>
<evidence type="ECO:0000259" key="13">
    <source>
        <dbReference type="PROSITE" id="PS50262"/>
    </source>
</evidence>
<dbReference type="EMBL" id="JBBPFD010000694">
    <property type="protein sequence ID" value="KAK7877399.1"/>
    <property type="molecule type" value="Genomic_DNA"/>
</dbReference>
<keyword evidence="7 11" id="KW-1015">Disulfide bond</keyword>
<dbReference type="InterPro" id="IPR000276">
    <property type="entry name" value="GPCR_Rhodpsn"/>
</dbReference>
<evidence type="ECO:0000256" key="5">
    <source>
        <dbReference type="ARBA" id="ARBA00023040"/>
    </source>
</evidence>
<feature type="transmembrane region" description="Helical" evidence="12">
    <location>
        <begin position="270"/>
        <end position="296"/>
    </location>
</feature>
<feature type="transmembrane region" description="Helical" evidence="12">
    <location>
        <begin position="136"/>
        <end position="155"/>
    </location>
</feature>
<evidence type="ECO:0000256" key="10">
    <source>
        <dbReference type="ARBA" id="ARBA00023224"/>
    </source>
</evidence>
<evidence type="ECO:0000256" key="1">
    <source>
        <dbReference type="ARBA" id="ARBA00004651"/>
    </source>
</evidence>
<dbReference type="InterPro" id="IPR002281">
    <property type="entry name" value="Pro_rcpt_2"/>
</dbReference>
<dbReference type="GO" id="GO:0035025">
    <property type="term" value="P:positive regulation of Rho protein signal transduction"/>
    <property type="evidence" value="ECO:0007669"/>
    <property type="project" value="TreeGrafter"/>
</dbReference>